<reference evidence="6" key="2">
    <citation type="submission" date="2022-09" db="EMBL/GenBank/DDBJ databases">
        <title>Multidrug resistance Raoultella ornithinolytica Strain MQB_Silv_108.</title>
        <authorList>
            <person name="Quintela-Baluja M."/>
        </authorList>
    </citation>
    <scope>NUCLEOTIDE SEQUENCE</scope>
    <source>
        <strain evidence="6">MQB_Silv_108</strain>
    </source>
</reference>
<dbReference type="PANTHER" id="PTHR40055">
    <property type="entry name" value="TRANSCRIPTIONAL REGULATOR YGIV-RELATED"/>
    <property type="match status" value="1"/>
</dbReference>
<proteinExistence type="predicted"/>
<dbReference type="PROSITE" id="PS01124">
    <property type="entry name" value="HTH_ARAC_FAMILY_2"/>
    <property type="match status" value="1"/>
</dbReference>
<dbReference type="SUPFAM" id="SSF55136">
    <property type="entry name" value="Probable bacterial effector-binding domain"/>
    <property type="match status" value="1"/>
</dbReference>
<dbReference type="GO" id="GO:0043565">
    <property type="term" value="F:sequence-specific DNA binding"/>
    <property type="evidence" value="ECO:0007669"/>
    <property type="project" value="InterPro"/>
</dbReference>
<dbReference type="InterPro" id="IPR009057">
    <property type="entry name" value="Homeodomain-like_sf"/>
</dbReference>
<dbReference type="InterPro" id="IPR029442">
    <property type="entry name" value="GyrI-like"/>
</dbReference>
<evidence type="ECO:0000313" key="9">
    <source>
        <dbReference type="Proteomes" id="UP001350972"/>
    </source>
</evidence>
<dbReference type="PANTHER" id="PTHR40055:SF1">
    <property type="entry name" value="TRANSCRIPTIONAL REGULATOR YGIV-RELATED"/>
    <property type="match status" value="1"/>
</dbReference>
<dbReference type="InterPro" id="IPR010499">
    <property type="entry name" value="AraC_E-bd"/>
</dbReference>
<accession>A0A225U0E7</accession>
<keyword evidence="3" id="KW-0804">Transcription</keyword>
<evidence type="ECO:0000313" key="7">
    <source>
        <dbReference type="EMBL" id="WWC12420.1"/>
    </source>
</evidence>
<dbReference type="PRINTS" id="PR00032">
    <property type="entry name" value="HTHARAC"/>
</dbReference>
<dbReference type="RefSeq" id="WP_004867747.1">
    <property type="nucleotide sequence ID" value="NZ_ABDFAB020000006.1"/>
</dbReference>
<feature type="domain" description="HTH araC/xylS-type" evidence="4">
    <location>
        <begin position="15"/>
        <end position="114"/>
    </location>
</feature>
<evidence type="ECO:0000313" key="6">
    <source>
        <dbReference type="EMBL" id="UXE38869.1"/>
    </source>
</evidence>
<evidence type="ECO:0000259" key="4">
    <source>
        <dbReference type="PROSITE" id="PS01124"/>
    </source>
</evidence>
<dbReference type="InterPro" id="IPR020449">
    <property type="entry name" value="Tscrpt_reg_AraC-type_HTH"/>
</dbReference>
<dbReference type="GO" id="GO:0003700">
    <property type="term" value="F:DNA-binding transcription factor activity"/>
    <property type="evidence" value="ECO:0007669"/>
    <property type="project" value="InterPro"/>
</dbReference>
<dbReference type="Proteomes" id="UP001350972">
    <property type="component" value="Chromosome"/>
</dbReference>
<keyword evidence="2" id="KW-0238">DNA-binding</keyword>
<evidence type="ECO:0000256" key="2">
    <source>
        <dbReference type="ARBA" id="ARBA00023125"/>
    </source>
</evidence>
<organism evidence="5 8">
    <name type="scientific">Raoultella ornithinolytica</name>
    <name type="common">Klebsiella ornithinolytica</name>
    <dbReference type="NCBI Taxonomy" id="54291"/>
    <lineage>
        <taxon>Bacteria</taxon>
        <taxon>Pseudomonadati</taxon>
        <taxon>Pseudomonadota</taxon>
        <taxon>Gammaproteobacteria</taxon>
        <taxon>Enterobacterales</taxon>
        <taxon>Enterobacteriaceae</taxon>
        <taxon>Klebsiella/Raoultella group</taxon>
        <taxon>Raoultella</taxon>
    </lineage>
</organism>
<evidence type="ECO:0000256" key="1">
    <source>
        <dbReference type="ARBA" id="ARBA00023015"/>
    </source>
</evidence>
<dbReference type="AlphaFoldDB" id="A0A225U0E7"/>
<dbReference type="InterPro" id="IPR018060">
    <property type="entry name" value="HTH_AraC"/>
</dbReference>
<dbReference type="Pfam" id="PF12833">
    <property type="entry name" value="HTH_18"/>
    <property type="match status" value="1"/>
</dbReference>
<evidence type="ECO:0000313" key="8">
    <source>
        <dbReference type="Proteomes" id="UP000229713"/>
    </source>
</evidence>
<dbReference type="SMART" id="SM00871">
    <property type="entry name" value="AraC_E_bind"/>
    <property type="match status" value="1"/>
</dbReference>
<keyword evidence="1" id="KW-0805">Transcription regulation</keyword>
<name>A0A225U0E7_RAOOR</name>
<reference evidence="7 9" key="3">
    <citation type="submission" date="2024-02" db="EMBL/GenBank/DDBJ databases">
        <title>Tn5403 promotes plasmid rearrangements and degradation of the Klebsiella pneumoniae carbapenemase (KPC) transposon Tn4401.</title>
        <authorList>
            <person name="Sheppard A.E."/>
            <person name="Barry K.E."/>
            <person name="Parikh H.I."/>
            <person name="Vegesana K."/>
            <person name="Sebra R."/>
            <person name="George S."/>
            <person name="Sanderson N.D."/>
            <person name="Stoesser N."/>
            <person name="Eyre D.W."/>
            <person name="Crook D.W."/>
            <person name="Walker A.S."/>
            <person name="Mathers A.J."/>
        </authorList>
    </citation>
    <scope>NUCLEOTIDE SEQUENCE [LARGE SCALE GENOMIC DNA]</scope>
    <source>
        <strain evidence="7 9">CAV1921</strain>
    </source>
</reference>
<dbReference type="GeneID" id="93752198"/>
<dbReference type="EMBL" id="NKYI01000030">
    <property type="protein sequence ID" value="PIK81844.1"/>
    <property type="molecule type" value="Genomic_DNA"/>
</dbReference>
<reference evidence="5 8" key="1">
    <citation type="submission" date="2017-07" db="EMBL/GenBank/DDBJ databases">
        <title>Raoultella ornithinolytica strain HH3 draft genome.</title>
        <authorList>
            <person name="Duceppe M.-O."/>
            <person name="Huang H."/>
            <person name="Phipps-Todd B."/>
        </authorList>
    </citation>
    <scope>NUCLEOTIDE SEQUENCE [LARGE SCALE GENOMIC DNA]</scope>
    <source>
        <strain evidence="5 8">HH3</strain>
    </source>
</reference>
<gene>
    <name evidence="5" type="ORF">CFY86_23835</name>
    <name evidence="7" type="ORF">LM286_03390</name>
    <name evidence="6" type="ORF">N2J37_03505</name>
</gene>
<dbReference type="InterPro" id="IPR011256">
    <property type="entry name" value="Reg_factor_effector_dom_sf"/>
</dbReference>
<dbReference type="SUPFAM" id="SSF46689">
    <property type="entry name" value="Homeodomain-like"/>
    <property type="match status" value="2"/>
</dbReference>
<dbReference type="Proteomes" id="UP001064206">
    <property type="component" value="Chromosome"/>
</dbReference>
<dbReference type="EMBL" id="CP104450">
    <property type="protein sequence ID" value="UXE38869.1"/>
    <property type="molecule type" value="Genomic_DNA"/>
</dbReference>
<dbReference type="PaxDb" id="1286170-RORB6_22125"/>
<dbReference type="InterPro" id="IPR018062">
    <property type="entry name" value="HTH_AraC-typ_CS"/>
</dbReference>
<protein>
    <submittedName>
        <fullName evidence="5">AraC family transcriptional regulator</fullName>
    </submittedName>
</protein>
<evidence type="ECO:0000256" key="3">
    <source>
        <dbReference type="ARBA" id="ARBA00023163"/>
    </source>
</evidence>
<dbReference type="Pfam" id="PF06445">
    <property type="entry name" value="GyrI-like"/>
    <property type="match status" value="1"/>
</dbReference>
<evidence type="ECO:0000313" key="5">
    <source>
        <dbReference type="EMBL" id="PIK81844.1"/>
    </source>
</evidence>
<dbReference type="SMART" id="SM00342">
    <property type="entry name" value="HTH_ARAC"/>
    <property type="match status" value="1"/>
</dbReference>
<dbReference type="EMBL" id="CP145163">
    <property type="protein sequence ID" value="WWC12420.1"/>
    <property type="molecule type" value="Genomic_DNA"/>
</dbReference>
<dbReference type="Gene3D" id="3.20.80.10">
    <property type="entry name" value="Regulatory factor, effector binding domain"/>
    <property type="match status" value="1"/>
</dbReference>
<keyword evidence="9" id="KW-1185">Reference proteome</keyword>
<dbReference type="InterPro" id="IPR050908">
    <property type="entry name" value="SmbC-like"/>
</dbReference>
<dbReference type="Proteomes" id="UP000229713">
    <property type="component" value="Unassembled WGS sequence"/>
</dbReference>
<sequence length="289" mass="33078">MNETRTSPAYAGRFQRVCLYIERHLDEPLSLETLSAIAHSSPYHFHRQFTACSGVPLYRYIQWLRLRRACWRLAFRPQDKIIDIALDAGFQNPESFSRAFRAAFAQSPSQFRQQPDWQEWHRRVPKHTLQEQHPMVVKIVQFPETQVAMLRHRGSPDLVNATAAQFIAWRKASGLSPVATSATWGVSWDDPAATPADDFRFDICGSVSEPIAENAFGVVNGTIPGGRCAVARHHGSLDTLAQSIWSLYRDWLPTSGETPRDFPLFFRYLNFVHEVGEHELQTDIYLPLR</sequence>
<dbReference type="Gene3D" id="1.10.10.60">
    <property type="entry name" value="Homeodomain-like"/>
    <property type="match status" value="2"/>
</dbReference>
<dbReference type="PROSITE" id="PS00041">
    <property type="entry name" value="HTH_ARAC_FAMILY_1"/>
    <property type="match status" value="1"/>
</dbReference>